<evidence type="ECO:0000259" key="4">
    <source>
        <dbReference type="Pfam" id="PF13579"/>
    </source>
</evidence>
<dbReference type="RefSeq" id="WP_245719360.1">
    <property type="nucleotide sequence ID" value="NZ_FMYI01000001.1"/>
</dbReference>
<evidence type="ECO:0000256" key="1">
    <source>
        <dbReference type="ARBA" id="ARBA00022676"/>
    </source>
</evidence>
<dbReference type="PANTHER" id="PTHR12526">
    <property type="entry name" value="GLYCOSYLTRANSFERASE"/>
    <property type="match status" value="1"/>
</dbReference>
<dbReference type="InterPro" id="IPR028098">
    <property type="entry name" value="Glyco_trans_4-like_N"/>
</dbReference>
<accession>A0A1G6GH14</accession>
<dbReference type="PANTHER" id="PTHR12526:SF629">
    <property type="entry name" value="TEICHURONIC ACID BIOSYNTHESIS GLYCOSYLTRANSFERASE TUAH-RELATED"/>
    <property type="match status" value="1"/>
</dbReference>
<dbReference type="EMBL" id="FMYI01000001">
    <property type="protein sequence ID" value="SDB81301.1"/>
    <property type="molecule type" value="Genomic_DNA"/>
</dbReference>
<evidence type="ECO:0000256" key="2">
    <source>
        <dbReference type="ARBA" id="ARBA00022679"/>
    </source>
</evidence>
<proteinExistence type="predicted"/>
<keyword evidence="6" id="KW-1185">Reference proteome</keyword>
<dbReference type="GO" id="GO:0016757">
    <property type="term" value="F:glycosyltransferase activity"/>
    <property type="evidence" value="ECO:0007669"/>
    <property type="project" value="UniProtKB-KW"/>
</dbReference>
<dbReference type="Pfam" id="PF00534">
    <property type="entry name" value="Glycos_transf_1"/>
    <property type="match status" value="1"/>
</dbReference>
<dbReference type="Gene3D" id="3.40.50.2000">
    <property type="entry name" value="Glycogen Phosphorylase B"/>
    <property type="match status" value="2"/>
</dbReference>
<dbReference type="SUPFAM" id="SSF53756">
    <property type="entry name" value="UDP-Glycosyltransferase/glycogen phosphorylase"/>
    <property type="match status" value="1"/>
</dbReference>
<feature type="domain" description="Glycosyltransferase subfamily 4-like N-terminal" evidence="4">
    <location>
        <begin position="38"/>
        <end position="134"/>
    </location>
</feature>
<reference evidence="6" key="1">
    <citation type="submission" date="2016-09" db="EMBL/GenBank/DDBJ databases">
        <authorList>
            <person name="Varghese N."/>
            <person name="Submissions S."/>
        </authorList>
    </citation>
    <scope>NUCLEOTIDE SEQUENCE [LARGE SCALE GENOMIC DNA]</scope>
    <source>
        <strain evidence="6">S5</strain>
    </source>
</reference>
<sequence length="390" mass="45849">MLEWEVEGLEDLANQKKVVHLTTVHHPFDTRIYHKECVSLKQAGYHVSLIVPLENASKGTIQETEEGIRLVSLPKQKKLLKRMLTSTWQAYQLAKSENADIYHFHDPELLWVGWLLQKKGYHVIYDVHENYYTGIMQKDYLKNWMKKIVGGVFNKVESFFIKNLEVCIAEKYYRERYPNSFELLNYPIINTSLMDHYHTKERPDNVLIYTGNVTSVRGAYEHATLPQLKSQPDIYFYGLCDAALADQMKQTAADKKDHLHFTGIDQFVPREDIDQAYQSKDWLAGVAIFPKTPHYMRKELTKFFEYMAAGLPIVCSNFPTWQAFIDRYQCGLTVDPERPETWEEALTYLRDHPKERRQMIKNGREAIRNELNWEVEKLKLLGEYQQILKG</sequence>
<dbReference type="Pfam" id="PF13579">
    <property type="entry name" value="Glyco_trans_4_4"/>
    <property type="match status" value="1"/>
</dbReference>
<dbReference type="STRING" id="1612202.SAMN05421734_10176"/>
<evidence type="ECO:0000313" key="6">
    <source>
        <dbReference type="Proteomes" id="UP000242949"/>
    </source>
</evidence>
<keyword evidence="1" id="KW-0328">Glycosyltransferase</keyword>
<gene>
    <name evidence="5" type="ORF">SAMN05421734_10176</name>
</gene>
<organism evidence="5 6">
    <name type="scientific">Pelagirhabdus alkalitolerans</name>
    <dbReference type="NCBI Taxonomy" id="1612202"/>
    <lineage>
        <taxon>Bacteria</taxon>
        <taxon>Bacillati</taxon>
        <taxon>Bacillota</taxon>
        <taxon>Bacilli</taxon>
        <taxon>Bacillales</taxon>
        <taxon>Bacillaceae</taxon>
        <taxon>Pelagirhabdus</taxon>
    </lineage>
</organism>
<dbReference type="InterPro" id="IPR001296">
    <property type="entry name" value="Glyco_trans_1"/>
</dbReference>
<dbReference type="Proteomes" id="UP000242949">
    <property type="component" value="Unassembled WGS sequence"/>
</dbReference>
<keyword evidence="2 5" id="KW-0808">Transferase</keyword>
<feature type="domain" description="Glycosyl transferase family 1" evidence="3">
    <location>
        <begin position="252"/>
        <end position="365"/>
    </location>
</feature>
<evidence type="ECO:0000259" key="3">
    <source>
        <dbReference type="Pfam" id="PF00534"/>
    </source>
</evidence>
<dbReference type="AlphaFoldDB" id="A0A1G6GH14"/>
<evidence type="ECO:0000313" key="5">
    <source>
        <dbReference type="EMBL" id="SDB81301.1"/>
    </source>
</evidence>
<name>A0A1G6GH14_9BACI</name>
<protein>
    <submittedName>
        <fullName evidence="5">Glycosyltransferase involved in cell wall bisynthesis</fullName>
    </submittedName>
</protein>